<dbReference type="GO" id="GO:0043190">
    <property type="term" value="C:ATP-binding cassette (ABC) transporter complex"/>
    <property type="evidence" value="ECO:0007669"/>
    <property type="project" value="InterPro"/>
</dbReference>
<name>A0A932GPB8_UNCTE</name>
<comment type="caution">
    <text evidence="6">The sequence shown here is derived from an EMBL/GenBank/DDBJ whole genome shotgun (WGS) entry which is preliminary data.</text>
</comment>
<evidence type="ECO:0000256" key="2">
    <source>
        <dbReference type="ARBA" id="ARBA00022448"/>
    </source>
</evidence>
<evidence type="ECO:0000256" key="3">
    <source>
        <dbReference type="ARBA" id="ARBA00022741"/>
    </source>
</evidence>
<proteinExistence type="inferred from homology"/>
<dbReference type="PROSITE" id="PS50893">
    <property type="entry name" value="ABC_TRANSPORTER_2"/>
    <property type="match status" value="1"/>
</dbReference>
<comment type="similarity">
    <text evidence="1">Belongs to the ABC transporter superfamily.</text>
</comment>
<dbReference type="EMBL" id="JACPSX010000114">
    <property type="protein sequence ID" value="MBI3014701.1"/>
    <property type="molecule type" value="Genomic_DNA"/>
</dbReference>
<dbReference type="InterPro" id="IPR007210">
    <property type="entry name" value="ABC_Gly_betaine_transp_sub-bd"/>
</dbReference>
<evidence type="ECO:0000313" key="6">
    <source>
        <dbReference type="EMBL" id="MBI3014701.1"/>
    </source>
</evidence>
<dbReference type="PANTHER" id="PTHR43117">
    <property type="entry name" value="OSMOPROTECTANT IMPORT ATP-BINDING PROTEIN OSMV"/>
    <property type="match status" value="1"/>
</dbReference>
<evidence type="ECO:0000256" key="4">
    <source>
        <dbReference type="ARBA" id="ARBA00022840"/>
    </source>
</evidence>
<dbReference type="InterPro" id="IPR027417">
    <property type="entry name" value="P-loop_NTPase"/>
</dbReference>
<gene>
    <name evidence="6" type="ORF">HYY65_06520</name>
</gene>
<dbReference type="InterPro" id="IPR003593">
    <property type="entry name" value="AAA+_ATPase"/>
</dbReference>
<dbReference type="Proteomes" id="UP000741360">
    <property type="component" value="Unassembled WGS sequence"/>
</dbReference>
<feature type="domain" description="ABC transporter" evidence="5">
    <location>
        <begin position="50"/>
        <end position="283"/>
    </location>
</feature>
<evidence type="ECO:0000313" key="7">
    <source>
        <dbReference type="Proteomes" id="UP000741360"/>
    </source>
</evidence>
<dbReference type="GO" id="GO:0005524">
    <property type="term" value="F:ATP binding"/>
    <property type="evidence" value="ECO:0007669"/>
    <property type="project" value="UniProtKB-KW"/>
</dbReference>
<evidence type="ECO:0000256" key="1">
    <source>
        <dbReference type="ARBA" id="ARBA00005417"/>
    </source>
</evidence>
<dbReference type="GO" id="GO:0022857">
    <property type="term" value="F:transmembrane transporter activity"/>
    <property type="evidence" value="ECO:0007669"/>
    <property type="project" value="InterPro"/>
</dbReference>
<dbReference type="InterPro" id="IPR017871">
    <property type="entry name" value="ABC_transporter-like_CS"/>
</dbReference>
<dbReference type="PANTHER" id="PTHR43117:SF4">
    <property type="entry name" value="OSMOPROTECTANT IMPORT ATP-BINDING PROTEIN OSMV"/>
    <property type="match status" value="1"/>
</dbReference>
<dbReference type="SUPFAM" id="SSF53850">
    <property type="entry name" value="Periplasmic binding protein-like II"/>
    <property type="match status" value="1"/>
</dbReference>
<feature type="non-terminal residue" evidence="6">
    <location>
        <position position="505"/>
    </location>
</feature>
<organism evidence="6 7">
    <name type="scientific">Tectimicrobiota bacterium</name>
    <dbReference type="NCBI Taxonomy" id="2528274"/>
    <lineage>
        <taxon>Bacteria</taxon>
        <taxon>Pseudomonadati</taxon>
        <taxon>Nitrospinota/Tectimicrobiota group</taxon>
        <taxon>Candidatus Tectimicrobiota</taxon>
    </lineage>
</organism>
<dbReference type="CDD" id="cd13528">
    <property type="entry name" value="PBP2_osmoprotectants"/>
    <property type="match status" value="1"/>
</dbReference>
<keyword evidence="2" id="KW-0813">Transport</keyword>
<keyword evidence="4 6" id="KW-0067">ATP-binding</keyword>
<dbReference type="Gene3D" id="3.40.190.10">
    <property type="entry name" value="Periplasmic binding protein-like II"/>
    <property type="match status" value="1"/>
</dbReference>
<evidence type="ECO:0000259" key="5">
    <source>
        <dbReference type="PROSITE" id="PS50893"/>
    </source>
</evidence>
<accession>A0A932GPB8</accession>
<protein>
    <submittedName>
        <fullName evidence="6">ATP-binding cassette domain-containing protein</fullName>
    </submittedName>
</protein>
<reference evidence="6" key="1">
    <citation type="submission" date="2020-07" db="EMBL/GenBank/DDBJ databases">
        <title>Huge and variable diversity of episymbiotic CPR bacteria and DPANN archaea in groundwater ecosystems.</title>
        <authorList>
            <person name="He C.Y."/>
            <person name="Keren R."/>
            <person name="Whittaker M."/>
            <person name="Farag I.F."/>
            <person name="Doudna J."/>
            <person name="Cate J.H.D."/>
            <person name="Banfield J.F."/>
        </authorList>
    </citation>
    <scope>NUCLEOTIDE SEQUENCE</scope>
    <source>
        <strain evidence="6">NC_groundwater_717_Ag_S-0.2um_59_8</strain>
    </source>
</reference>
<dbReference type="PROSITE" id="PS00211">
    <property type="entry name" value="ABC_TRANSPORTER_1"/>
    <property type="match status" value="1"/>
</dbReference>
<dbReference type="GO" id="GO:0016887">
    <property type="term" value="F:ATP hydrolysis activity"/>
    <property type="evidence" value="ECO:0007669"/>
    <property type="project" value="InterPro"/>
</dbReference>
<dbReference type="AlphaFoldDB" id="A0A932GPB8"/>
<dbReference type="SUPFAM" id="SSF52540">
    <property type="entry name" value="P-loop containing nucleoside triphosphate hydrolases"/>
    <property type="match status" value="1"/>
</dbReference>
<dbReference type="Pfam" id="PF00005">
    <property type="entry name" value="ABC_tran"/>
    <property type="match status" value="1"/>
</dbReference>
<dbReference type="Pfam" id="PF04069">
    <property type="entry name" value="OpuAC"/>
    <property type="match status" value="1"/>
</dbReference>
<dbReference type="Gene3D" id="3.40.50.300">
    <property type="entry name" value="P-loop containing nucleotide triphosphate hydrolases"/>
    <property type="match status" value="1"/>
</dbReference>
<sequence length="505" mass="56327">MLGHGLPLDPQHLAEFLHGGPPGRFCRLSHLRPLVRLCSVEGEGGVGSQVFLEGVSKFYGGETALADIHLAFTDLVTTAVVGPSGSGKSTLLQLINGLIRPTRGKVSVFGNPIDYERLPQLRLRIGYAVQGTGLFPHLTVWENITLLARLARWEPERVRARGQDLMRLVDLPLSFERRYPYELSGGQQQRVGLCRAMILNPKIFLLDEPFGALDPMTRNEIHQEFLHLQKLEARTMILVTHDLREAPMALAAVFLLLLWPGRSAPAPQRTIVVGSKHFNEGYILSEILAQLLEDRGFAVDRKFGLGGTLICFDALRNGGIDLYPEYSGTLEQAVLKLPERVSYGELRRRLKSQFGLDLLDSFGFSNTYAIAVSRNLAEKLGLKRISDLSRLPGLRFGFSLEFLNRQDGWPGLARTYGLTVRPSGIEHGLAYQAIRENKLDLTDVYSTDGDIRKFDLILLEDDRHYFPDYLAAPLVRADVEEGAKRILGELAGTITETEMQELNGM</sequence>
<dbReference type="Gene3D" id="3.40.190.120">
    <property type="entry name" value="Osmoprotection protein (prox), domain 2"/>
    <property type="match status" value="1"/>
</dbReference>
<dbReference type="SMART" id="SM00382">
    <property type="entry name" value="AAA"/>
    <property type="match status" value="1"/>
</dbReference>
<keyword evidence="3" id="KW-0547">Nucleotide-binding</keyword>
<dbReference type="InterPro" id="IPR003439">
    <property type="entry name" value="ABC_transporter-like_ATP-bd"/>
</dbReference>